<dbReference type="FunFam" id="3.30.160.60:FF:000186">
    <property type="entry name" value="Zinc finger protein 366"/>
    <property type="match status" value="1"/>
</dbReference>
<evidence type="ECO:0000256" key="5">
    <source>
        <dbReference type="ARBA" id="ARBA00022833"/>
    </source>
</evidence>
<dbReference type="PANTHER" id="PTHR16515">
    <property type="entry name" value="PR DOMAIN ZINC FINGER PROTEIN"/>
    <property type="match status" value="1"/>
</dbReference>
<name>A0A8T2MRC9_9TELE</name>
<feature type="region of interest" description="Disordered" evidence="8">
    <location>
        <begin position="147"/>
        <end position="181"/>
    </location>
</feature>
<evidence type="ECO:0000256" key="3">
    <source>
        <dbReference type="ARBA" id="ARBA00022737"/>
    </source>
</evidence>
<evidence type="ECO:0000256" key="6">
    <source>
        <dbReference type="ARBA" id="ARBA00023242"/>
    </source>
</evidence>
<protein>
    <recommendedName>
        <fullName evidence="9">C2H2-type domain-containing protein</fullName>
    </recommendedName>
</protein>
<evidence type="ECO:0000256" key="1">
    <source>
        <dbReference type="ARBA" id="ARBA00004123"/>
    </source>
</evidence>
<dbReference type="Proteomes" id="UP000824540">
    <property type="component" value="Unassembled WGS sequence"/>
</dbReference>
<dbReference type="PANTHER" id="PTHR16515:SF66">
    <property type="entry name" value="C2H2-TYPE DOMAIN-CONTAINING PROTEIN"/>
    <property type="match status" value="1"/>
</dbReference>
<evidence type="ECO:0000256" key="7">
    <source>
        <dbReference type="PROSITE-ProRule" id="PRU00042"/>
    </source>
</evidence>
<organism evidence="10 11">
    <name type="scientific">Albula glossodonta</name>
    <name type="common">roundjaw bonefish</name>
    <dbReference type="NCBI Taxonomy" id="121402"/>
    <lineage>
        <taxon>Eukaryota</taxon>
        <taxon>Metazoa</taxon>
        <taxon>Chordata</taxon>
        <taxon>Craniata</taxon>
        <taxon>Vertebrata</taxon>
        <taxon>Euteleostomi</taxon>
        <taxon>Actinopterygii</taxon>
        <taxon>Neopterygii</taxon>
        <taxon>Teleostei</taxon>
        <taxon>Albuliformes</taxon>
        <taxon>Albulidae</taxon>
        <taxon>Albula</taxon>
    </lineage>
</organism>
<evidence type="ECO:0000256" key="2">
    <source>
        <dbReference type="ARBA" id="ARBA00022723"/>
    </source>
</evidence>
<feature type="domain" description="C2H2-type" evidence="9">
    <location>
        <begin position="344"/>
        <end position="371"/>
    </location>
</feature>
<sequence length="452" mass="50629">MRCDGAEGTVAAFVGMKSFSNTINKEDADFYRHDACTHLKNGNNAIVPVLFLKSTSNDVRGSGRLIVRGARESGRYARWLASADGKRGSSTELSHSGDSLKMILTRNPYLKPLPLFLKPHKLSPERDTFIRGNTKFSSQYPLGLDRFYSPSEHGSQKRKRMPFKMSSQDTESSDEGEDWSPKAEALSHPLYQNATSGLAFQRDTDMIDLSRIHLYRTLGGFNSTQVKREPNSPEPLWSPSPVLMPPPPAYFPPLHPNWVPLPFLMRGPVIPLSPHGFYQKESLLRHRRATSRAGGDPPAAAKHGLTVHVDDSYHVDVGGDQKRWKCRMCEKSYTSKYNLGTRPHKCQVCHKAFTQTSHLKRHMMQHSDVKPYSCGVCGRGFAYPSELRAHELKHEKGQENVCVECGLDFPTLAQLKRHLNTHRGPTVYSCSDCEKTLSSTQPAAESHDEAQG</sequence>
<dbReference type="InterPro" id="IPR050331">
    <property type="entry name" value="Zinc_finger"/>
</dbReference>
<keyword evidence="5" id="KW-0862">Zinc</keyword>
<dbReference type="FunFam" id="3.30.160.60:FF:000502">
    <property type="entry name" value="Zinc finger protein 710"/>
    <property type="match status" value="1"/>
</dbReference>
<feature type="domain" description="C2H2-type" evidence="9">
    <location>
        <begin position="400"/>
        <end position="427"/>
    </location>
</feature>
<keyword evidence="4 7" id="KW-0863">Zinc-finger</keyword>
<dbReference type="InterPro" id="IPR013087">
    <property type="entry name" value="Znf_C2H2_type"/>
</dbReference>
<dbReference type="InterPro" id="IPR036236">
    <property type="entry name" value="Znf_C2H2_sf"/>
</dbReference>
<accession>A0A8T2MRC9</accession>
<dbReference type="PROSITE" id="PS50157">
    <property type="entry name" value="ZINC_FINGER_C2H2_2"/>
    <property type="match status" value="3"/>
</dbReference>
<dbReference type="AlphaFoldDB" id="A0A8T2MRC9"/>
<dbReference type="SMART" id="SM00355">
    <property type="entry name" value="ZnF_C2H2"/>
    <property type="match status" value="3"/>
</dbReference>
<dbReference type="Gene3D" id="3.30.160.60">
    <property type="entry name" value="Classic Zinc Finger"/>
    <property type="match status" value="3"/>
</dbReference>
<keyword evidence="11" id="KW-1185">Reference proteome</keyword>
<dbReference type="Pfam" id="PF00096">
    <property type="entry name" value="zf-C2H2"/>
    <property type="match status" value="3"/>
</dbReference>
<dbReference type="EMBL" id="JAFBMS010002478">
    <property type="protein sequence ID" value="KAG9328258.1"/>
    <property type="molecule type" value="Genomic_DNA"/>
</dbReference>
<evidence type="ECO:0000313" key="11">
    <source>
        <dbReference type="Proteomes" id="UP000824540"/>
    </source>
</evidence>
<dbReference type="GO" id="GO:0008270">
    <property type="term" value="F:zinc ion binding"/>
    <property type="evidence" value="ECO:0007669"/>
    <property type="project" value="UniProtKB-KW"/>
</dbReference>
<comment type="caution">
    <text evidence="10">The sequence shown here is derived from an EMBL/GenBank/DDBJ whole genome shotgun (WGS) entry which is preliminary data.</text>
</comment>
<evidence type="ECO:0000313" key="10">
    <source>
        <dbReference type="EMBL" id="KAG9328258.1"/>
    </source>
</evidence>
<evidence type="ECO:0000256" key="8">
    <source>
        <dbReference type="SAM" id="MobiDB-lite"/>
    </source>
</evidence>
<proteinExistence type="predicted"/>
<feature type="non-terminal residue" evidence="10">
    <location>
        <position position="452"/>
    </location>
</feature>
<dbReference type="GO" id="GO:0010468">
    <property type="term" value="P:regulation of gene expression"/>
    <property type="evidence" value="ECO:0007669"/>
    <property type="project" value="TreeGrafter"/>
</dbReference>
<dbReference type="PROSITE" id="PS00028">
    <property type="entry name" value="ZINC_FINGER_C2H2_1"/>
    <property type="match status" value="3"/>
</dbReference>
<keyword evidence="6" id="KW-0539">Nucleus</keyword>
<dbReference type="GO" id="GO:0005634">
    <property type="term" value="C:nucleus"/>
    <property type="evidence" value="ECO:0007669"/>
    <property type="project" value="UniProtKB-SubCell"/>
</dbReference>
<comment type="subcellular location">
    <subcellularLocation>
        <location evidence="1">Nucleus</location>
    </subcellularLocation>
</comment>
<reference evidence="10" key="1">
    <citation type="thesis" date="2021" institute="BYU ScholarsArchive" country="Provo, UT, USA">
        <title>Applications of and Algorithms for Genome Assembly and Genomic Analyses with an Emphasis on Marine Teleosts.</title>
        <authorList>
            <person name="Pickett B.D."/>
        </authorList>
    </citation>
    <scope>NUCLEOTIDE SEQUENCE</scope>
    <source>
        <strain evidence="10">HI-2016</strain>
    </source>
</reference>
<feature type="domain" description="C2H2-type" evidence="9">
    <location>
        <begin position="372"/>
        <end position="399"/>
    </location>
</feature>
<dbReference type="OrthoDB" id="7295497at2759"/>
<evidence type="ECO:0000259" key="9">
    <source>
        <dbReference type="PROSITE" id="PS50157"/>
    </source>
</evidence>
<dbReference type="SUPFAM" id="SSF57667">
    <property type="entry name" value="beta-beta-alpha zinc fingers"/>
    <property type="match status" value="2"/>
</dbReference>
<evidence type="ECO:0000256" key="4">
    <source>
        <dbReference type="ARBA" id="ARBA00022771"/>
    </source>
</evidence>
<keyword evidence="2" id="KW-0479">Metal-binding</keyword>
<keyword evidence="3" id="KW-0677">Repeat</keyword>
<gene>
    <name evidence="10" type="ORF">JZ751_015486</name>
</gene>